<reference evidence="5 6" key="1">
    <citation type="submission" date="2020-12" db="EMBL/GenBank/DDBJ databases">
        <title>Metabolic potential, ecology and presence of endohyphal bacteria is reflected in genomic diversity of Mucoromycotina.</title>
        <authorList>
            <person name="Muszewska A."/>
            <person name="Okrasinska A."/>
            <person name="Steczkiewicz K."/>
            <person name="Drgas O."/>
            <person name="Orlowska M."/>
            <person name="Perlinska-Lenart U."/>
            <person name="Aleksandrzak-Piekarczyk T."/>
            <person name="Szatraj K."/>
            <person name="Zielenkiewicz U."/>
            <person name="Pilsyk S."/>
            <person name="Malc E."/>
            <person name="Mieczkowski P."/>
            <person name="Kruszewska J.S."/>
            <person name="Biernat P."/>
            <person name="Pawlowska J."/>
        </authorList>
    </citation>
    <scope>NUCLEOTIDE SEQUENCE [LARGE SCALE GENOMIC DNA]</scope>
    <source>
        <strain evidence="5 6">CBS 142.35</strain>
    </source>
</reference>
<evidence type="ECO:0008006" key="7">
    <source>
        <dbReference type="Google" id="ProtNLM"/>
    </source>
</evidence>
<feature type="region of interest" description="Disordered" evidence="2">
    <location>
        <begin position="818"/>
        <end position="920"/>
    </location>
</feature>
<dbReference type="Gene3D" id="1.10.555.10">
    <property type="entry name" value="Rho GTPase activation protein"/>
    <property type="match status" value="1"/>
</dbReference>
<keyword evidence="6" id="KW-1185">Reference proteome</keyword>
<dbReference type="Pfam" id="PF00611">
    <property type="entry name" value="FCH"/>
    <property type="match status" value="1"/>
</dbReference>
<feature type="compositionally biased region" description="Low complexity" evidence="2">
    <location>
        <begin position="757"/>
        <end position="771"/>
    </location>
</feature>
<feature type="compositionally biased region" description="Acidic residues" evidence="2">
    <location>
        <begin position="191"/>
        <end position="208"/>
    </location>
</feature>
<evidence type="ECO:0000259" key="3">
    <source>
        <dbReference type="PROSITE" id="PS50238"/>
    </source>
</evidence>
<keyword evidence="1" id="KW-0175">Coiled coil</keyword>
<dbReference type="PROSITE" id="PS50238">
    <property type="entry name" value="RHOGAP"/>
    <property type="match status" value="1"/>
</dbReference>
<dbReference type="SMART" id="SM00324">
    <property type="entry name" value="RhoGAP"/>
    <property type="match status" value="1"/>
</dbReference>
<dbReference type="SUPFAM" id="SSF103657">
    <property type="entry name" value="BAR/IMD domain-like"/>
    <property type="match status" value="1"/>
</dbReference>
<dbReference type="AlphaFoldDB" id="A0A8H7RZ15"/>
<dbReference type="InterPro" id="IPR000198">
    <property type="entry name" value="RhoGAP_dom"/>
</dbReference>
<dbReference type="OrthoDB" id="2155291at2759"/>
<evidence type="ECO:0000259" key="4">
    <source>
        <dbReference type="PROSITE" id="PS51741"/>
    </source>
</evidence>
<feature type="compositionally biased region" description="Basic and acidic residues" evidence="2">
    <location>
        <begin position="224"/>
        <end position="235"/>
    </location>
</feature>
<dbReference type="GO" id="GO:0007010">
    <property type="term" value="P:cytoskeleton organization"/>
    <property type="evidence" value="ECO:0007669"/>
    <property type="project" value="TreeGrafter"/>
</dbReference>
<dbReference type="PANTHER" id="PTHR23065:SF17">
    <property type="entry name" value="RHO-GTPASE-ACTIVATING PROTEIN RGD2"/>
    <property type="match status" value="1"/>
</dbReference>
<dbReference type="SMART" id="SM00055">
    <property type="entry name" value="FCH"/>
    <property type="match status" value="1"/>
</dbReference>
<dbReference type="Pfam" id="PF00620">
    <property type="entry name" value="RhoGAP"/>
    <property type="match status" value="1"/>
</dbReference>
<proteinExistence type="predicted"/>
<feature type="region of interest" description="Disordered" evidence="2">
    <location>
        <begin position="752"/>
        <end position="805"/>
    </location>
</feature>
<dbReference type="InterPro" id="IPR031160">
    <property type="entry name" value="F_BAR_dom"/>
</dbReference>
<organism evidence="5 6">
    <name type="scientific">Circinella minor</name>
    <dbReference type="NCBI Taxonomy" id="1195481"/>
    <lineage>
        <taxon>Eukaryota</taxon>
        <taxon>Fungi</taxon>
        <taxon>Fungi incertae sedis</taxon>
        <taxon>Mucoromycota</taxon>
        <taxon>Mucoromycotina</taxon>
        <taxon>Mucoromycetes</taxon>
        <taxon>Mucorales</taxon>
        <taxon>Lichtheimiaceae</taxon>
        <taxon>Circinella</taxon>
    </lineage>
</organism>
<sequence length="920" mass="103522">MTTLATLHFENAFWSKQRPNDPLPDFQTGLQALHNKLNQSKVENDEFISFFKERITIEDNYANRLGDQAKGTLKSSGFGRDEGAVLKNCFENMRMASSRFGMQHKETATAMTDTVLKPLNKFQDEYKRSITTSKQSVDAALKQFDGLVKDMERAKVVYQKRWKEAMTAGEHWQQQKKEEETAAAIAAVEKEEQETVGDEDEERDEEINGLEKQDSQENVEEEMSDKKEKEDKKNEQQGQEEDEISNEMILIGNQRMSRVELNSMVSKMRSEVKVGDYRVPILGKYQNTSTGENISIWLQHNLSQCKDSPAMADVVAQQLIHPLGILRLVGQRGNKFSPSPQSYYQWQNVPQQQQQQQVQKLKDQEDDSSTGTASNYGFGFFERIGGQPIPGEEVFKRAQKEAALADEAYRAAVKRNDQMRMVVEQALFAHFAEMEQVELKRLTVLKQAIASFSLCISEMLPGDKAIVDQMLVYQESLKPEQDIQYIIQQYCVSSFSPKPILYDNLNHGVAQDQIFGVPLNDLGKIRDDKVPKFIHCLLEAVDKGRVSSFQYKKRSEALDEKEKQQLWSARLPLDRIHAICADLNIPSSQITVEQLQQYEPVTLVAILRLYLLELPECLMTFEFYDAVQALYTTSNVEQDDNLRVPSLSNLIATLPGIHFATLKYILSYIHKAVQQDDIQAVGQSFGPVILRPRVESLATLTSPMPTLFAKDLLNHYDTVFSESTLKSHAESEKRRQARPLIATNYPLTMSSSLVGIPTSTSNATNNNDASSPPAPSPTKPRRGIMSFMRGNNNSNSNETSAMNNTDTNRWMGVFQRNNSVSSSSASTNSSSEQQRASFSRPTPPIPTTVTAITQGSPPSSPTMRNNTGINKEDSSSTPSSTISKVEDNKSEGATTKQIVFDATEESHNDNGELDPFFDDD</sequence>
<dbReference type="PANTHER" id="PTHR23065">
    <property type="entry name" value="PROLINE-SERINE-THREONINE PHOSPHATASE INTERACTING PROTEIN 1"/>
    <property type="match status" value="1"/>
</dbReference>
<evidence type="ECO:0000256" key="1">
    <source>
        <dbReference type="PROSITE-ProRule" id="PRU01077"/>
    </source>
</evidence>
<feature type="compositionally biased region" description="Low complexity" evidence="2">
    <location>
        <begin position="818"/>
        <end position="831"/>
    </location>
</feature>
<feature type="compositionally biased region" description="Polar residues" evidence="2">
    <location>
        <begin position="854"/>
        <end position="869"/>
    </location>
</feature>
<gene>
    <name evidence="5" type="ORF">INT45_008867</name>
</gene>
<evidence type="ECO:0000313" key="6">
    <source>
        <dbReference type="Proteomes" id="UP000646827"/>
    </source>
</evidence>
<feature type="compositionally biased region" description="Polar residues" evidence="2">
    <location>
        <begin position="789"/>
        <end position="805"/>
    </location>
</feature>
<dbReference type="SUPFAM" id="SSF46785">
    <property type="entry name" value="Winged helix' DNA-binding domain"/>
    <property type="match status" value="1"/>
</dbReference>
<protein>
    <recommendedName>
        <fullName evidence="7">Rho-GAP domain-containing protein</fullName>
    </recommendedName>
</protein>
<dbReference type="GO" id="GO:0005096">
    <property type="term" value="F:GTPase activator activity"/>
    <property type="evidence" value="ECO:0007669"/>
    <property type="project" value="TreeGrafter"/>
</dbReference>
<dbReference type="Gene3D" id="1.20.1270.60">
    <property type="entry name" value="Arfaptin homology (AH) domain/BAR domain"/>
    <property type="match status" value="2"/>
</dbReference>
<dbReference type="GO" id="GO:0007264">
    <property type="term" value="P:small GTPase-mediated signal transduction"/>
    <property type="evidence" value="ECO:0007669"/>
    <property type="project" value="TreeGrafter"/>
</dbReference>
<feature type="region of interest" description="Disordered" evidence="2">
    <location>
        <begin position="189"/>
        <end position="248"/>
    </location>
</feature>
<feature type="domain" description="F-BAR" evidence="4">
    <location>
        <begin position="7"/>
        <end position="482"/>
    </location>
</feature>
<comment type="caution">
    <text evidence="5">The sequence shown here is derived from an EMBL/GenBank/DDBJ whole genome shotgun (WGS) entry which is preliminary data.</text>
</comment>
<dbReference type="InterPro" id="IPR008936">
    <property type="entry name" value="Rho_GTPase_activation_prot"/>
</dbReference>
<dbReference type="InterPro" id="IPR027267">
    <property type="entry name" value="AH/BAR_dom_sf"/>
</dbReference>
<dbReference type="GO" id="GO:0005886">
    <property type="term" value="C:plasma membrane"/>
    <property type="evidence" value="ECO:0007669"/>
    <property type="project" value="TreeGrafter"/>
</dbReference>
<evidence type="ECO:0000313" key="5">
    <source>
        <dbReference type="EMBL" id="KAG2219776.1"/>
    </source>
</evidence>
<dbReference type="EMBL" id="JAEPRB010000164">
    <property type="protein sequence ID" value="KAG2219776.1"/>
    <property type="molecule type" value="Genomic_DNA"/>
</dbReference>
<dbReference type="SUPFAM" id="SSF48350">
    <property type="entry name" value="GTPase activation domain, GAP"/>
    <property type="match status" value="1"/>
</dbReference>
<evidence type="ECO:0000256" key="2">
    <source>
        <dbReference type="SAM" id="MobiDB-lite"/>
    </source>
</evidence>
<feature type="domain" description="Rho-GAP" evidence="3">
    <location>
        <begin position="517"/>
        <end position="720"/>
    </location>
</feature>
<feature type="compositionally biased region" description="Acidic residues" evidence="2">
    <location>
        <begin position="911"/>
        <end position="920"/>
    </location>
</feature>
<dbReference type="PROSITE" id="PS51741">
    <property type="entry name" value="F_BAR"/>
    <property type="match status" value="1"/>
</dbReference>
<accession>A0A8H7RZ15</accession>
<dbReference type="InterPro" id="IPR001060">
    <property type="entry name" value="FCH_dom"/>
</dbReference>
<dbReference type="Proteomes" id="UP000646827">
    <property type="component" value="Unassembled WGS sequence"/>
</dbReference>
<name>A0A8H7RZ15_9FUNG</name>
<dbReference type="GO" id="GO:0000935">
    <property type="term" value="C:division septum"/>
    <property type="evidence" value="ECO:0007669"/>
    <property type="project" value="TreeGrafter"/>
</dbReference>
<dbReference type="InterPro" id="IPR036390">
    <property type="entry name" value="WH_DNA-bd_sf"/>
</dbReference>
<dbReference type="GO" id="GO:0005737">
    <property type="term" value="C:cytoplasm"/>
    <property type="evidence" value="ECO:0007669"/>
    <property type="project" value="TreeGrafter"/>
</dbReference>